<evidence type="ECO:0000313" key="6">
    <source>
        <dbReference type="EMBL" id="KMQ88793.1"/>
    </source>
</evidence>
<feature type="binding site" evidence="4">
    <location>
        <position position="61"/>
    </location>
    <ligand>
        <name>cyanocob(III)alamin</name>
        <dbReference type="ChEBI" id="CHEBI:17439"/>
    </ligand>
</feature>
<evidence type="ECO:0000256" key="1">
    <source>
        <dbReference type="ARBA" id="ARBA00004613"/>
    </source>
</evidence>
<dbReference type="PANTHER" id="PTHR10559">
    <property type="entry name" value="TRANSCOBALAMIN-1/GASTRIC INTRINSIC FACTOR"/>
    <property type="match status" value="1"/>
</dbReference>
<keyword evidence="2" id="KW-0964">Secreted</keyword>
<dbReference type="Gene3D" id="1.50.10.20">
    <property type="match status" value="1"/>
</dbReference>
<feature type="binding site" evidence="4">
    <location>
        <begin position="237"/>
        <end position="238"/>
    </location>
    <ligand>
        <name>cyanocob(III)alamin</name>
        <dbReference type="ChEBI" id="CHEBI:17439"/>
    </ligand>
</feature>
<dbReference type="GO" id="GO:0031419">
    <property type="term" value="F:cobalamin binding"/>
    <property type="evidence" value="ECO:0007669"/>
    <property type="project" value="InterPro"/>
</dbReference>
<dbReference type="STRING" id="67767.A0A0J7KE77"/>
<sequence>MTRGFKKHSFNSSNIKNTIAMLILVLRCISQDHRHRNIHHIIRKPSTVLAQQQRLDGSFGDLHTTALVMQALEEVENEPADNWNRSAALAWLISQQRSDGSFHGDVRATAEAILSVMPRGLASIRTLDCGQGLSDNSPPRLTTSNNIGTSDNHSEIALPSEASGDNASNVDTTVAYTSAPVLVNVSYTLWVGSNVNETYNLTVTAPKNETFYGVMLLAAEMSPHFEFLASEWPNGHYVHTLAGYKEEPMSYHYWLLYRLPSPPEPSSPPGNQLVAPGEVKYNFAVLAGVDNLQISEGEHYLFWYKKL</sequence>
<dbReference type="EMBL" id="LBMM01008557">
    <property type="protein sequence ID" value="KMQ88793.1"/>
    <property type="molecule type" value="Genomic_DNA"/>
</dbReference>
<comment type="subcellular location">
    <subcellularLocation>
        <location evidence="1">Secreted</location>
    </subcellularLocation>
</comment>
<feature type="region of interest" description="Disordered" evidence="5">
    <location>
        <begin position="132"/>
        <end position="168"/>
    </location>
</feature>
<dbReference type="InterPro" id="IPR008930">
    <property type="entry name" value="Terpenoid_cyclase/PrenylTrfase"/>
</dbReference>
<accession>A0A0J7KE77</accession>
<evidence type="ECO:0000256" key="4">
    <source>
        <dbReference type="PIRSR" id="PIRSR602157-1"/>
    </source>
</evidence>
<comment type="caution">
    <text evidence="6">The sequence shown here is derived from an EMBL/GenBank/DDBJ whole genome shotgun (WGS) entry which is preliminary data.</text>
</comment>
<dbReference type="InterPro" id="IPR051588">
    <property type="entry name" value="Cobalamin_Transport"/>
</dbReference>
<dbReference type="InterPro" id="IPR002157">
    <property type="entry name" value="Cbl-bd_prot"/>
</dbReference>
<name>A0A0J7KE77_LASNI</name>
<dbReference type="Proteomes" id="UP000036403">
    <property type="component" value="Unassembled WGS sequence"/>
</dbReference>
<evidence type="ECO:0000256" key="2">
    <source>
        <dbReference type="ARBA" id="ARBA00022525"/>
    </source>
</evidence>
<dbReference type="Gene3D" id="2.170.130.30">
    <property type="match status" value="1"/>
</dbReference>
<reference evidence="6 7" key="1">
    <citation type="submission" date="2015-04" db="EMBL/GenBank/DDBJ databases">
        <title>Lasius niger genome sequencing.</title>
        <authorList>
            <person name="Konorov E.A."/>
            <person name="Nikitin M.A."/>
            <person name="Kirill M.V."/>
            <person name="Chang P."/>
        </authorList>
    </citation>
    <scope>NUCLEOTIDE SEQUENCE [LARGE SCALE GENOMIC DNA]</scope>
    <source>
        <tissue evidence="6">Whole</tissue>
    </source>
</reference>
<evidence type="ECO:0000256" key="5">
    <source>
        <dbReference type="SAM" id="MobiDB-lite"/>
    </source>
</evidence>
<evidence type="ECO:0000313" key="7">
    <source>
        <dbReference type="Proteomes" id="UP000036403"/>
    </source>
</evidence>
<dbReference type="AlphaFoldDB" id="A0A0J7KE77"/>
<dbReference type="SUPFAM" id="SSF48239">
    <property type="entry name" value="Terpenoid cyclases/Protein prenyltransferases"/>
    <property type="match status" value="1"/>
</dbReference>
<proteinExistence type="predicted"/>
<evidence type="ECO:0000256" key="3">
    <source>
        <dbReference type="ARBA" id="ARBA00022729"/>
    </source>
</evidence>
<keyword evidence="7" id="KW-1185">Reference proteome</keyword>
<keyword evidence="3" id="KW-0732">Signal</keyword>
<dbReference type="CDD" id="cd00688">
    <property type="entry name" value="ISOPREN_C2_like"/>
    <property type="match status" value="1"/>
</dbReference>
<organism evidence="6 7">
    <name type="scientific">Lasius niger</name>
    <name type="common">Black garden ant</name>
    <dbReference type="NCBI Taxonomy" id="67767"/>
    <lineage>
        <taxon>Eukaryota</taxon>
        <taxon>Metazoa</taxon>
        <taxon>Ecdysozoa</taxon>
        <taxon>Arthropoda</taxon>
        <taxon>Hexapoda</taxon>
        <taxon>Insecta</taxon>
        <taxon>Pterygota</taxon>
        <taxon>Neoptera</taxon>
        <taxon>Endopterygota</taxon>
        <taxon>Hymenoptera</taxon>
        <taxon>Apocrita</taxon>
        <taxon>Aculeata</taxon>
        <taxon>Formicoidea</taxon>
        <taxon>Formicidae</taxon>
        <taxon>Formicinae</taxon>
        <taxon>Lasius</taxon>
        <taxon>Lasius</taxon>
    </lineage>
</organism>
<dbReference type="Pfam" id="PF01122">
    <property type="entry name" value="Cobalamin_bind"/>
    <property type="match status" value="1"/>
</dbReference>
<dbReference type="PaxDb" id="67767-A0A0J7KE77"/>
<keyword evidence="4" id="KW-0170">Cobalt</keyword>
<protein>
    <submittedName>
        <fullName evidence="6">Uncharacterized protein</fullName>
    </submittedName>
</protein>
<dbReference type="OrthoDB" id="6343110at2759"/>
<dbReference type="GO" id="GO:0015889">
    <property type="term" value="P:cobalamin transport"/>
    <property type="evidence" value="ECO:0007669"/>
    <property type="project" value="InterPro"/>
</dbReference>
<feature type="compositionally biased region" description="Polar residues" evidence="5">
    <location>
        <begin position="133"/>
        <end position="151"/>
    </location>
</feature>
<gene>
    <name evidence="6" type="ORF">RF55_11660</name>
</gene>
<feature type="binding site" evidence="4">
    <location>
        <begin position="254"/>
        <end position="256"/>
    </location>
    <ligand>
        <name>cyanocob(III)alamin</name>
        <dbReference type="ChEBI" id="CHEBI:17439"/>
    </ligand>
</feature>
<dbReference type="GO" id="GO:0005615">
    <property type="term" value="C:extracellular space"/>
    <property type="evidence" value="ECO:0007669"/>
    <property type="project" value="TreeGrafter"/>
</dbReference>
<dbReference type="PANTHER" id="PTHR10559:SF18">
    <property type="entry name" value="TRANSCOBALAMIN II"/>
    <property type="match status" value="1"/>
</dbReference>